<evidence type="ECO:0000256" key="1">
    <source>
        <dbReference type="ARBA" id="ARBA00022723"/>
    </source>
</evidence>
<gene>
    <name evidence="7" type="ORF">EEDITHA_LOCUS13575</name>
</gene>
<evidence type="ECO:0000256" key="4">
    <source>
        <dbReference type="PROSITE-ProRule" id="PRU00146"/>
    </source>
</evidence>
<dbReference type="InterPro" id="IPR019786">
    <property type="entry name" value="Zinc_finger_PHD-type_CS"/>
</dbReference>
<keyword evidence="1" id="KW-0479">Metal-binding</keyword>
<evidence type="ECO:0000256" key="2">
    <source>
        <dbReference type="ARBA" id="ARBA00022771"/>
    </source>
</evidence>
<dbReference type="SMART" id="SM00249">
    <property type="entry name" value="PHD"/>
    <property type="match status" value="1"/>
</dbReference>
<dbReference type="InterPro" id="IPR013083">
    <property type="entry name" value="Znf_RING/FYVE/PHD"/>
</dbReference>
<dbReference type="InterPro" id="IPR001965">
    <property type="entry name" value="Znf_PHD"/>
</dbReference>
<protein>
    <recommendedName>
        <fullName evidence="6">PHD-type domain-containing protein</fullName>
    </recommendedName>
</protein>
<dbReference type="InterPro" id="IPR057251">
    <property type="entry name" value="FP_C"/>
</dbReference>
<sequence>MSDFECAGCPGALDDTPILQCHLCNDKYHIVCTRVSMQDFNVMSLEMRKFWICDVCRCKQPRGDHSNTPVRGSPVDVGFVTQRVKSRSTCSCLSATSVREIIREELRSIFDNDLNPRIQEIKNTIASFEASLSFLSQDMEKVKSDYAIHSAQIQVIIKENDSLRATNQTVSTRLMQLEQQTRASNIEIQCVPENKQENLINTVQQLGKIIKCPVAKENIHFCARTAKMNTKSPRPRSILVKFSSPRLRDEFLAATIKYNKNNSSDKLTAGHLGVATDKKTRIYVVENLTPEGKILHAAARRRAKELGFRFVWVRDGKIFVRKSDGSNYVHIRNHDTLNNLS</sequence>
<reference evidence="7" key="1">
    <citation type="submission" date="2022-03" db="EMBL/GenBank/DDBJ databases">
        <authorList>
            <person name="Tunstrom K."/>
        </authorList>
    </citation>
    <scope>NUCLEOTIDE SEQUENCE</scope>
</reference>
<dbReference type="AlphaFoldDB" id="A0AAU9UNR2"/>
<evidence type="ECO:0000256" key="5">
    <source>
        <dbReference type="SAM" id="Coils"/>
    </source>
</evidence>
<dbReference type="InterPro" id="IPR011011">
    <property type="entry name" value="Znf_FYVE_PHD"/>
</dbReference>
<dbReference type="SUPFAM" id="SSF57903">
    <property type="entry name" value="FYVE/PHD zinc finger"/>
    <property type="match status" value="1"/>
</dbReference>
<name>A0AAU9UNR2_EUPED</name>
<dbReference type="GO" id="GO:0008270">
    <property type="term" value="F:zinc ion binding"/>
    <property type="evidence" value="ECO:0007669"/>
    <property type="project" value="UniProtKB-KW"/>
</dbReference>
<keyword evidence="2 4" id="KW-0863">Zinc-finger</keyword>
<comment type="caution">
    <text evidence="7">The sequence shown here is derived from an EMBL/GenBank/DDBJ whole genome shotgun (WGS) entry which is preliminary data.</text>
</comment>
<dbReference type="Proteomes" id="UP001153954">
    <property type="component" value="Unassembled WGS sequence"/>
</dbReference>
<dbReference type="EMBL" id="CAKOGL010000019">
    <property type="protein sequence ID" value="CAH2098465.1"/>
    <property type="molecule type" value="Genomic_DNA"/>
</dbReference>
<evidence type="ECO:0000313" key="7">
    <source>
        <dbReference type="EMBL" id="CAH2098465.1"/>
    </source>
</evidence>
<keyword evidence="3" id="KW-0862">Zinc</keyword>
<evidence type="ECO:0000256" key="3">
    <source>
        <dbReference type="ARBA" id="ARBA00022833"/>
    </source>
</evidence>
<keyword evidence="8" id="KW-1185">Reference proteome</keyword>
<dbReference type="PROSITE" id="PS50016">
    <property type="entry name" value="ZF_PHD_2"/>
    <property type="match status" value="1"/>
</dbReference>
<feature type="coiled-coil region" evidence="5">
    <location>
        <begin position="118"/>
        <end position="180"/>
    </location>
</feature>
<keyword evidence="5" id="KW-0175">Coiled coil</keyword>
<dbReference type="Pfam" id="PF25298">
    <property type="entry name" value="Baculo_FP_2nd"/>
    <property type="match status" value="1"/>
</dbReference>
<organism evidence="7 8">
    <name type="scientific">Euphydryas editha</name>
    <name type="common">Edith's checkerspot</name>
    <dbReference type="NCBI Taxonomy" id="104508"/>
    <lineage>
        <taxon>Eukaryota</taxon>
        <taxon>Metazoa</taxon>
        <taxon>Ecdysozoa</taxon>
        <taxon>Arthropoda</taxon>
        <taxon>Hexapoda</taxon>
        <taxon>Insecta</taxon>
        <taxon>Pterygota</taxon>
        <taxon>Neoptera</taxon>
        <taxon>Endopterygota</taxon>
        <taxon>Lepidoptera</taxon>
        <taxon>Glossata</taxon>
        <taxon>Ditrysia</taxon>
        <taxon>Papilionoidea</taxon>
        <taxon>Nymphalidae</taxon>
        <taxon>Nymphalinae</taxon>
        <taxon>Euphydryas</taxon>
    </lineage>
</organism>
<proteinExistence type="predicted"/>
<feature type="domain" description="PHD-type" evidence="6">
    <location>
        <begin position="3"/>
        <end position="59"/>
    </location>
</feature>
<evidence type="ECO:0000313" key="8">
    <source>
        <dbReference type="Proteomes" id="UP001153954"/>
    </source>
</evidence>
<dbReference type="InterPro" id="IPR019787">
    <property type="entry name" value="Znf_PHD-finger"/>
</dbReference>
<evidence type="ECO:0000259" key="6">
    <source>
        <dbReference type="PROSITE" id="PS50016"/>
    </source>
</evidence>
<accession>A0AAU9UNR2</accession>
<dbReference type="PROSITE" id="PS01359">
    <property type="entry name" value="ZF_PHD_1"/>
    <property type="match status" value="1"/>
</dbReference>
<dbReference type="Gene3D" id="3.30.40.10">
    <property type="entry name" value="Zinc/RING finger domain, C3HC4 (zinc finger)"/>
    <property type="match status" value="1"/>
</dbReference>